<dbReference type="GO" id="GO:0000981">
    <property type="term" value="F:DNA-binding transcription factor activity, RNA polymerase II-specific"/>
    <property type="evidence" value="ECO:0007669"/>
    <property type="project" value="TreeGrafter"/>
</dbReference>
<gene>
    <name evidence="5" type="ORF">JKP88DRAFT_175673</name>
</gene>
<evidence type="ECO:0000256" key="2">
    <source>
        <dbReference type="ARBA" id="ARBA00023125"/>
    </source>
</evidence>
<dbReference type="PROSITE" id="PS51294">
    <property type="entry name" value="HTH_MYB"/>
    <property type="match status" value="2"/>
</dbReference>
<dbReference type="InterPro" id="IPR009057">
    <property type="entry name" value="Homeodomain-like_sf"/>
</dbReference>
<evidence type="ECO:0000313" key="5">
    <source>
        <dbReference type="EMBL" id="KAG5190468.1"/>
    </source>
</evidence>
<feature type="non-terminal residue" evidence="5">
    <location>
        <position position="1"/>
    </location>
</feature>
<dbReference type="CDD" id="cd00167">
    <property type="entry name" value="SANT"/>
    <property type="match status" value="2"/>
</dbReference>
<feature type="domain" description="Myb-like" evidence="3">
    <location>
        <begin position="12"/>
        <end position="53"/>
    </location>
</feature>
<evidence type="ECO:0000256" key="1">
    <source>
        <dbReference type="ARBA" id="ARBA00022737"/>
    </source>
</evidence>
<evidence type="ECO:0000259" key="3">
    <source>
        <dbReference type="PROSITE" id="PS50090"/>
    </source>
</evidence>
<accession>A0A835ZCD4</accession>
<dbReference type="EMBL" id="JAFCMP010000034">
    <property type="protein sequence ID" value="KAG5190468.1"/>
    <property type="molecule type" value="Genomic_DNA"/>
</dbReference>
<dbReference type="InterPro" id="IPR001005">
    <property type="entry name" value="SANT/Myb"/>
</dbReference>
<protein>
    <submittedName>
        <fullName evidence="5">Uncharacterized protein</fullName>
    </submittedName>
</protein>
<dbReference type="SMART" id="SM00717">
    <property type="entry name" value="SANT"/>
    <property type="match status" value="2"/>
</dbReference>
<feature type="domain" description="Myb-like" evidence="3">
    <location>
        <begin position="54"/>
        <end position="104"/>
    </location>
</feature>
<dbReference type="FunFam" id="1.10.10.60:FF:000010">
    <property type="entry name" value="Transcriptional activator Myb isoform A"/>
    <property type="match status" value="1"/>
</dbReference>
<evidence type="ECO:0000313" key="6">
    <source>
        <dbReference type="Proteomes" id="UP000664859"/>
    </source>
</evidence>
<reference evidence="5" key="1">
    <citation type="submission" date="2021-02" db="EMBL/GenBank/DDBJ databases">
        <title>First Annotated Genome of the Yellow-green Alga Tribonema minus.</title>
        <authorList>
            <person name="Mahan K.M."/>
        </authorList>
    </citation>
    <scope>NUCLEOTIDE SEQUENCE</scope>
    <source>
        <strain evidence="5">UTEX B ZZ1240</strain>
    </source>
</reference>
<dbReference type="Gene3D" id="1.10.10.60">
    <property type="entry name" value="Homeodomain-like"/>
    <property type="match status" value="2"/>
</dbReference>
<keyword evidence="1" id="KW-0677">Repeat</keyword>
<dbReference type="SUPFAM" id="SSF46689">
    <property type="entry name" value="Homeodomain-like"/>
    <property type="match status" value="1"/>
</dbReference>
<sequence length="106" mass="12508">MINAGCLCLLLQDEDEKLCHLVKEYGAKRWSIIAGRLPGRIGKSCRERWHNHLNPEVRKDAWRPEEDLTIFKHHKELGNQWAEIAKLLPGRTDNAIKNRYYSTMRR</sequence>
<proteinExistence type="predicted"/>
<dbReference type="InterPro" id="IPR017930">
    <property type="entry name" value="Myb_dom"/>
</dbReference>
<name>A0A835ZCD4_9STRA</name>
<dbReference type="InterPro" id="IPR050560">
    <property type="entry name" value="MYB_TF"/>
</dbReference>
<dbReference type="Proteomes" id="UP000664859">
    <property type="component" value="Unassembled WGS sequence"/>
</dbReference>
<dbReference type="GO" id="GO:0005634">
    <property type="term" value="C:nucleus"/>
    <property type="evidence" value="ECO:0007669"/>
    <property type="project" value="TreeGrafter"/>
</dbReference>
<dbReference type="PROSITE" id="PS50090">
    <property type="entry name" value="MYB_LIKE"/>
    <property type="match status" value="2"/>
</dbReference>
<feature type="domain" description="HTH myb-type" evidence="4">
    <location>
        <begin position="58"/>
        <end position="106"/>
    </location>
</feature>
<dbReference type="Pfam" id="PF00249">
    <property type="entry name" value="Myb_DNA-binding"/>
    <property type="match status" value="2"/>
</dbReference>
<keyword evidence="2" id="KW-0238">DNA-binding</keyword>
<evidence type="ECO:0000259" key="4">
    <source>
        <dbReference type="PROSITE" id="PS51294"/>
    </source>
</evidence>
<dbReference type="PANTHER" id="PTHR45614:SF232">
    <property type="entry name" value="TRANSCRIPTION FACTOR MYB3R-2"/>
    <property type="match status" value="1"/>
</dbReference>
<dbReference type="AlphaFoldDB" id="A0A835ZCD4"/>
<comment type="caution">
    <text evidence="5">The sequence shown here is derived from an EMBL/GenBank/DDBJ whole genome shotgun (WGS) entry which is preliminary data.</text>
</comment>
<feature type="domain" description="HTH myb-type" evidence="4">
    <location>
        <begin position="12"/>
        <end position="57"/>
    </location>
</feature>
<dbReference type="PANTHER" id="PTHR45614">
    <property type="entry name" value="MYB PROTEIN-RELATED"/>
    <property type="match status" value="1"/>
</dbReference>
<dbReference type="OrthoDB" id="2143914at2759"/>
<organism evidence="5 6">
    <name type="scientific">Tribonema minus</name>
    <dbReference type="NCBI Taxonomy" id="303371"/>
    <lineage>
        <taxon>Eukaryota</taxon>
        <taxon>Sar</taxon>
        <taxon>Stramenopiles</taxon>
        <taxon>Ochrophyta</taxon>
        <taxon>PX clade</taxon>
        <taxon>Xanthophyceae</taxon>
        <taxon>Tribonematales</taxon>
        <taxon>Tribonemataceae</taxon>
        <taxon>Tribonema</taxon>
    </lineage>
</organism>
<dbReference type="GO" id="GO:0000978">
    <property type="term" value="F:RNA polymerase II cis-regulatory region sequence-specific DNA binding"/>
    <property type="evidence" value="ECO:0007669"/>
    <property type="project" value="TreeGrafter"/>
</dbReference>
<keyword evidence="6" id="KW-1185">Reference proteome</keyword>